<name>A0A3B3BZH5_ORYME</name>
<organism evidence="2 3">
    <name type="scientific">Oryzias melastigma</name>
    <name type="common">Marine medaka</name>
    <dbReference type="NCBI Taxonomy" id="30732"/>
    <lineage>
        <taxon>Eukaryota</taxon>
        <taxon>Metazoa</taxon>
        <taxon>Chordata</taxon>
        <taxon>Craniata</taxon>
        <taxon>Vertebrata</taxon>
        <taxon>Euteleostomi</taxon>
        <taxon>Actinopterygii</taxon>
        <taxon>Neopterygii</taxon>
        <taxon>Teleostei</taxon>
        <taxon>Neoteleostei</taxon>
        <taxon>Acanthomorphata</taxon>
        <taxon>Ovalentaria</taxon>
        <taxon>Atherinomorphae</taxon>
        <taxon>Beloniformes</taxon>
        <taxon>Adrianichthyidae</taxon>
        <taxon>Oryziinae</taxon>
        <taxon>Oryzias</taxon>
    </lineage>
</organism>
<evidence type="ECO:0000313" key="3">
    <source>
        <dbReference type="Proteomes" id="UP000261560"/>
    </source>
</evidence>
<dbReference type="Proteomes" id="UP000261560">
    <property type="component" value="Unplaced"/>
</dbReference>
<dbReference type="STRING" id="30732.ENSOMEP00000010975"/>
<dbReference type="PaxDb" id="30732-ENSOMEP00000010975"/>
<feature type="region of interest" description="Disordered" evidence="1">
    <location>
        <begin position="1"/>
        <end position="23"/>
    </location>
</feature>
<evidence type="ECO:0000313" key="2">
    <source>
        <dbReference type="Ensembl" id="ENSOMEP00000010975.1"/>
    </source>
</evidence>
<feature type="region of interest" description="Disordered" evidence="1">
    <location>
        <begin position="53"/>
        <end position="78"/>
    </location>
</feature>
<keyword evidence="3" id="KW-1185">Reference proteome</keyword>
<dbReference type="GeneTree" id="ENSGT01150000287332"/>
<proteinExistence type="predicted"/>
<reference evidence="2" key="2">
    <citation type="submission" date="2025-09" db="UniProtKB">
        <authorList>
            <consortium name="Ensembl"/>
        </authorList>
    </citation>
    <scope>IDENTIFICATION</scope>
</reference>
<reference evidence="2" key="1">
    <citation type="submission" date="2025-08" db="UniProtKB">
        <authorList>
            <consortium name="Ensembl"/>
        </authorList>
    </citation>
    <scope>IDENTIFICATION</scope>
</reference>
<evidence type="ECO:0000256" key="1">
    <source>
        <dbReference type="SAM" id="MobiDB-lite"/>
    </source>
</evidence>
<dbReference type="Ensembl" id="ENSOMET00000032135.1">
    <property type="protein sequence ID" value="ENSOMEP00000010975.1"/>
    <property type="gene ID" value="ENSOMEG00000012255.1"/>
</dbReference>
<dbReference type="OMA" id="PITHRWG"/>
<protein>
    <submittedName>
        <fullName evidence="2">Uncharacterized protein</fullName>
    </submittedName>
</protein>
<dbReference type="AlphaFoldDB" id="A0A3B3BZH5"/>
<accession>A0A3B3BZH5</accession>
<sequence>MIHSYNDLGRRHKDDLQDPEADVGDGEGFVIADVFATRLLGVALKSRLLVAPGRLHSGTQNQDPKDEEHGQPDLPTRSRIGLDLVQQATQSTPITHRWGVLAGGRRRKRKIELTMSWSQTNF</sequence>